<sequence length="322" mass="35412">MSAAPAACIPALPVPLLATLPPTKTDTAPSALNDPLPNSPPLALPPLPDLELFPAPVFICVNTIELAETLLARMPAQCIIAVDIECKMDPNAVIRPSKKRKNRSKAKHSAKIQAHAHAIDKGTFLIDWDGLKTRLVQVAVRGEPVWGFDLAQIRALPGRLRDLLESADVLKVGVNINCDVVQLWYDLGVETKNVADVGLMAAPAYPEQLARGGARCPGVGLDTICRQLFNRRLDKNLTVSGWTGELDEKQWAYAATDAHVTLLAYELLAFVHVYSGYTILEKWYTWDSHRGARVGRGTQRGWDTQCPWWNDVNIGFDPSKRV</sequence>
<dbReference type="SUPFAM" id="SSF53098">
    <property type="entry name" value="Ribonuclease H-like"/>
    <property type="match status" value="1"/>
</dbReference>
<dbReference type="SMART" id="SM00474">
    <property type="entry name" value="35EXOc"/>
    <property type="match status" value="1"/>
</dbReference>
<evidence type="ECO:0000256" key="1">
    <source>
        <dbReference type="ARBA" id="ARBA00022722"/>
    </source>
</evidence>
<protein>
    <submittedName>
        <fullName evidence="4">Ribonuclease H-like domain-containing protein</fullName>
    </submittedName>
</protein>
<dbReference type="InterPro" id="IPR012337">
    <property type="entry name" value="RNaseH-like_sf"/>
</dbReference>
<dbReference type="GO" id="GO:0006139">
    <property type="term" value="P:nucleobase-containing compound metabolic process"/>
    <property type="evidence" value="ECO:0007669"/>
    <property type="project" value="InterPro"/>
</dbReference>
<organism evidence="4 5">
    <name type="scientific">Roridomyces roridus</name>
    <dbReference type="NCBI Taxonomy" id="1738132"/>
    <lineage>
        <taxon>Eukaryota</taxon>
        <taxon>Fungi</taxon>
        <taxon>Dikarya</taxon>
        <taxon>Basidiomycota</taxon>
        <taxon>Agaricomycotina</taxon>
        <taxon>Agaricomycetes</taxon>
        <taxon>Agaricomycetidae</taxon>
        <taxon>Agaricales</taxon>
        <taxon>Marasmiineae</taxon>
        <taxon>Mycenaceae</taxon>
        <taxon>Roridomyces</taxon>
    </lineage>
</organism>
<dbReference type="InterPro" id="IPR002562">
    <property type="entry name" value="3'-5'_exonuclease_dom"/>
</dbReference>
<keyword evidence="2" id="KW-0378">Hydrolase</keyword>
<evidence type="ECO:0000313" key="5">
    <source>
        <dbReference type="Proteomes" id="UP001221142"/>
    </source>
</evidence>
<dbReference type="Gene3D" id="3.30.420.10">
    <property type="entry name" value="Ribonuclease H-like superfamily/Ribonuclease H"/>
    <property type="match status" value="1"/>
</dbReference>
<keyword evidence="5" id="KW-1185">Reference proteome</keyword>
<dbReference type="Pfam" id="PF01612">
    <property type="entry name" value="DNA_pol_A_exo1"/>
    <property type="match status" value="1"/>
</dbReference>
<dbReference type="EMBL" id="JARKIF010000015">
    <property type="protein sequence ID" value="KAJ7622467.1"/>
    <property type="molecule type" value="Genomic_DNA"/>
</dbReference>
<dbReference type="InterPro" id="IPR036397">
    <property type="entry name" value="RNaseH_sf"/>
</dbReference>
<evidence type="ECO:0000313" key="4">
    <source>
        <dbReference type="EMBL" id="KAJ7622467.1"/>
    </source>
</evidence>
<dbReference type="GO" id="GO:0008408">
    <property type="term" value="F:3'-5' exonuclease activity"/>
    <property type="evidence" value="ECO:0007669"/>
    <property type="project" value="InterPro"/>
</dbReference>
<accession>A0AAD7FGC1</accession>
<dbReference type="GO" id="GO:0005634">
    <property type="term" value="C:nucleus"/>
    <property type="evidence" value="ECO:0007669"/>
    <property type="project" value="TreeGrafter"/>
</dbReference>
<evidence type="ECO:0000256" key="2">
    <source>
        <dbReference type="ARBA" id="ARBA00022801"/>
    </source>
</evidence>
<dbReference type="PANTHER" id="PTHR13620:SF104">
    <property type="entry name" value="EXONUCLEASE 3'-5' DOMAIN-CONTAINING PROTEIN 2"/>
    <property type="match status" value="1"/>
</dbReference>
<dbReference type="GO" id="GO:0005737">
    <property type="term" value="C:cytoplasm"/>
    <property type="evidence" value="ECO:0007669"/>
    <property type="project" value="TreeGrafter"/>
</dbReference>
<proteinExistence type="predicted"/>
<name>A0AAD7FGC1_9AGAR</name>
<reference evidence="4" key="1">
    <citation type="submission" date="2023-03" db="EMBL/GenBank/DDBJ databases">
        <title>Massive genome expansion in bonnet fungi (Mycena s.s.) driven by repeated elements and novel gene families across ecological guilds.</title>
        <authorList>
            <consortium name="Lawrence Berkeley National Laboratory"/>
            <person name="Harder C.B."/>
            <person name="Miyauchi S."/>
            <person name="Viragh M."/>
            <person name="Kuo A."/>
            <person name="Thoen E."/>
            <person name="Andreopoulos B."/>
            <person name="Lu D."/>
            <person name="Skrede I."/>
            <person name="Drula E."/>
            <person name="Henrissat B."/>
            <person name="Morin E."/>
            <person name="Kohler A."/>
            <person name="Barry K."/>
            <person name="LaButti K."/>
            <person name="Morin E."/>
            <person name="Salamov A."/>
            <person name="Lipzen A."/>
            <person name="Mereny Z."/>
            <person name="Hegedus B."/>
            <person name="Baldrian P."/>
            <person name="Stursova M."/>
            <person name="Weitz H."/>
            <person name="Taylor A."/>
            <person name="Grigoriev I.V."/>
            <person name="Nagy L.G."/>
            <person name="Martin F."/>
            <person name="Kauserud H."/>
        </authorList>
    </citation>
    <scope>NUCLEOTIDE SEQUENCE</scope>
    <source>
        <strain evidence="4">9284</strain>
    </source>
</reference>
<dbReference type="GO" id="GO:0003676">
    <property type="term" value="F:nucleic acid binding"/>
    <property type="evidence" value="ECO:0007669"/>
    <property type="project" value="InterPro"/>
</dbReference>
<feature type="domain" description="3'-5' exonuclease" evidence="3">
    <location>
        <begin position="90"/>
        <end position="273"/>
    </location>
</feature>
<keyword evidence="1" id="KW-0540">Nuclease</keyword>
<comment type="caution">
    <text evidence="4">The sequence shown here is derived from an EMBL/GenBank/DDBJ whole genome shotgun (WGS) entry which is preliminary data.</text>
</comment>
<dbReference type="InterPro" id="IPR051132">
    <property type="entry name" value="3-5_Exonuclease_domain"/>
</dbReference>
<evidence type="ECO:0000259" key="3">
    <source>
        <dbReference type="SMART" id="SM00474"/>
    </source>
</evidence>
<gene>
    <name evidence="4" type="ORF">FB45DRAFT_1032136</name>
</gene>
<dbReference type="PANTHER" id="PTHR13620">
    <property type="entry name" value="3-5 EXONUCLEASE"/>
    <property type="match status" value="1"/>
</dbReference>
<dbReference type="Proteomes" id="UP001221142">
    <property type="component" value="Unassembled WGS sequence"/>
</dbReference>
<dbReference type="AlphaFoldDB" id="A0AAD7FGC1"/>